<name>A0AA35P189_9SAUR</name>
<feature type="compositionally biased region" description="Polar residues" evidence="1">
    <location>
        <begin position="240"/>
        <end position="255"/>
    </location>
</feature>
<organism evidence="2 3">
    <name type="scientific">Podarcis lilfordi</name>
    <name type="common">Lilford's wall lizard</name>
    <dbReference type="NCBI Taxonomy" id="74358"/>
    <lineage>
        <taxon>Eukaryota</taxon>
        <taxon>Metazoa</taxon>
        <taxon>Chordata</taxon>
        <taxon>Craniata</taxon>
        <taxon>Vertebrata</taxon>
        <taxon>Euteleostomi</taxon>
        <taxon>Lepidosauria</taxon>
        <taxon>Squamata</taxon>
        <taxon>Bifurcata</taxon>
        <taxon>Unidentata</taxon>
        <taxon>Episquamata</taxon>
        <taxon>Laterata</taxon>
        <taxon>Lacertibaenia</taxon>
        <taxon>Lacertidae</taxon>
        <taxon>Podarcis</taxon>
    </lineage>
</organism>
<accession>A0AA35P189</accession>
<feature type="compositionally biased region" description="Polar residues" evidence="1">
    <location>
        <begin position="127"/>
        <end position="142"/>
    </location>
</feature>
<evidence type="ECO:0000256" key="1">
    <source>
        <dbReference type="SAM" id="MobiDB-lite"/>
    </source>
</evidence>
<dbReference type="EMBL" id="OX395128">
    <property type="protein sequence ID" value="CAI5769165.1"/>
    <property type="molecule type" value="Genomic_DNA"/>
</dbReference>
<evidence type="ECO:0000313" key="3">
    <source>
        <dbReference type="Proteomes" id="UP001178461"/>
    </source>
</evidence>
<feature type="region of interest" description="Disordered" evidence="1">
    <location>
        <begin position="234"/>
        <end position="255"/>
    </location>
</feature>
<dbReference type="AlphaFoldDB" id="A0AA35P189"/>
<dbReference type="Proteomes" id="UP001178461">
    <property type="component" value="Chromosome 3"/>
</dbReference>
<proteinExistence type="predicted"/>
<feature type="compositionally biased region" description="Polar residues" evidence="1">
    <location>
        <begin position="1"/>
        <end position="10"/>
    </location>
</feature>
<feature type="region of interest" description="Disordered" evidence="1">
    <location>
        <begin position="126"/>
        <end position="172"/>
    </location>
</feature>
<feature type="region of interest" description="Disordered" evidence="1">
    <location>
        <begin position="1"/>
        <end position="22"/>
    </location>
</feature>
<gene>
    <name evidence="2" type="ORF">PODLI_1B042445</name>
</gene>
<evidence type="ECO:0000313" key="2">
    <source>
        <dbReference type="EMBL" id="CAI5769165.1"/>
    </source>
</evidence>
<keyword evidence="3" id="KW-1185">Reference proteome</keyword>
<reference evidence="2" key="1">
    <citation type="submission" date="2022-12" db="EMBL/GenBank/DDBJ databases">
        <authorList>
            <person name="Alioto T."/>
            <person name="Alioto T."/>
            <person name="Gomez Garrido J."/>
        </authorList>
    </citation>
    <scope>NUCLEOTIDE SEQUENCE</scope>
</reference>
<protein>
    <submittedName>
        <fullName evidence="2">Uncharacterized protein</fullName>
    </submittedName>
</protein>
<sequence>MSQVASTPLAKNNDHPESGLTPPEEIELIASFADLPAVEQKEIINRLESLKTQLIRKLSTRIPMYSEHDILEEPVHMDIAISNAKCMSVMEDKIQPQEATTSPSLQPEQPSVLLIDLHDRPLINIPEESSTQQEKSPSTHSSMPDLEPSYSTDQSREEVPLPTFPNSPLAQPYSSLRSIMDTTVRPVTELIEDPTGHINQVAQKTSSRLQRDQTSDEIDGPHRVAHQTLLEKGAAPAQGPTLSRSSGQVQQSDNLVNPPTQLLREVSHQRKITDFFIGSPLPVLKLSQPSE</sequence>